<dbReference type="OrthoDB" id="3514764at2"/>
<keyword evidence="2" id="KW-0067">ATP-binding</keyword>
<dbReference type="GO" id="GO:0005737">
    <property type="term" value="C:cytoplasm"/>
    <property type="evidence" value="ECO:0007669"/>
    <property type="project" value="TreeGrafter"/>
</dbReference>
<dbReference type="InterPro" id="IPR027417">
    <property type="entry name" value="P-loop_NTPase"/>
</dbReference>
<keyword evidence="1" id="KW-0547">Nucleotide-binding</keyword>
<evidence type="ECO:0000256" key="2">
    <source>
        <dbReference type="ARBA" id="ARBA00022840"/>
    </source>
</evidence>
<proteinExistence type="predicted"/>
<reference evidence="4 5" key="1">
    <citation type="submission" date="2018-01" db="EMBL/GenBank/DDBJ databases">
        <title>Draft genome sequence of Jishengella sp. NA12.</title>
        <authorList>
            <person name="Sahin N."/>
            <person name="Ay H."/>
            <person name="Saygin H."/>
        </authorList>
    </citation>
    <scope>NUCLEOTIDE SEQUENCE [LARGE SCALE GENOMIC DNA]</scope>
    <source>
        <strain evidence="4 5">NA12</strain>
    </source>
</reference>
<dbReference type="Gene3D" id="1.10.10.10">
    <property type="entry name" value="Winged helix-like DNA-binding domain superfamily/Winged helix DNA-binding domain"/>
    <property type="match status" value="1"/>
</dbReference>
<dbReference type="SUPFAM" id="SSF52540">
    <property type="entry name" value="P-loop containing nucleoside triphosphate hydrolases"/>
    <property type="match status" value="1"/>
</dbReference>
<name>A0A2W2FR00_9ACTN</name>
<gene>
    <name evidence="4" type="ORF">C1I95_00860</name>
</gene>
<feature type="domain" description="HTH luxR-type" evidence="3">
    <location>
        <begin position="888"/>
        <end position="950"/>
    </location>
</feature>
<dbReference type="AlphaFoldDB" id="A0A2W2FR00"/>
<dbReference type="GO" id="GO:0005524">
    <property type="term" value="F:ATP binding"/>
    <property type="evidence" value="ECO:0007669"/>
    <property type="project" value="UniProtKB-KW"/>
</dbReference>
<keyword evidence="5" id="KW-1185">Reference proteome</keyword>
<evidence type="ECO:0000313" key="5">
    <source>
        <dbReference type="Proteomes" id="UP000248924"/>
    </source>
</evidence>
<dbReference type="InterPro" id="IPR041664">
    <property type="entry name" value="AAA_16"/>
</dbReference>
<dbReference type="PANTHER" id="PTHR16305">
    <property type="entry name" value="TESTICULAR SOLUBLE ADENYLYL CYCLASE"/>
    <property type="match status" value="1"/>
</dbReference>
<dbReference type="Pfam" id="PF00196">
    <property type="entry name" value="GerE"/>
    <property type="match status" value="1"/>
</dbReference>
<sequence>MVNASRVQITVLRGREHERREIRDLLATRAGGALLLHGEPGAGRTALLAYAHRHADGRTLLAGTGVPDEAPLPYAGLQRLLDPVLDRAAALPERQRQVLRRALAGEGCPEADRLALSMAVLGLLAAVTRDRPLLCTMDDVDLGDTPTARTVAFVARRLRHLPVTLLLTAGSDIGAAGIPHRRLLPLDDHDSHALLADRRPGPRPPAPVLAALATIADGNPQALVDLADTLTPGQWHGQEPLPSAPPPDGGLARAYRSLLARLPGDTRCVLLLAALAADAAPGTLARAPGSTGGTPVPVEAATLAGAVRAVGNSVAALTPVEAAGLVRVDPQGDVIFPRPLARSMVQATASLAERRAAHLLLAGALDASGHRLRRALHRAAAADGPDPALAVELERAAASGEDGWDTAATALSRAADLSDDPVRAATRRVTAARYAWSAGQPDRARALLSALPSAPAAPADLLAAPPAASAAAAVTGGADLLRGEMQLRCGPPAVALPTLMAAATALAGTDRTTALVALVRAGEAICFSGDQYRYAEVARRVAALRRDGDPPPAELMTALVAGVAATLRGEHGQGGPLLRRAVVLGGRLTNAVVSPTALTGAAVAGLLVAVDAAAHRLADRAVDLARSRGELSVLPRAFELRAMAEYWLGRHDAAVESCRDGLRVARATGQHTCAGVHLGLLAVLAAVRADRAACLRQVAEIGDTAAPDSRPYALAQWALAVLDLVDGRYADAADRLTALARPGTGRGQVLVQVMATPHLVEAAVHVGRHAQARAALAVFDRWAGSTASPSRRALSARCHALLAPRGSVEAEEQFRTALRLHPADAATFERARTELLFGRDLRRSRRPRDARDHLHRARQTFTLLGAQVWAEQATTELRAAGESVGAPDRPAEQLLTGQQLRIAHLVASGATNREVATQMFLSTRTVDHHLRNIFHRLGIRSRTELARVLG</sequence>
<dbReference type="SUPFAM" id="SSF46894">
    <property type="entry name" value="C-terminal effector domain of the bipartite response regulators"/>
    <property type="match status" value="1"/>
</dbReference>
<dbReference type="Pfam" id="PF13191">
    <property type="entry name" value="AAA_16"/>
    <property type="match status" value="1"/>
</dbReference>
<evidence type="ECO:0000313" key="4">
    <source>
        <dbReference type="EMBL" id="PZG24277.1"/>
    </source>
</evidence>
<accession>A0A2W2FR00</accession>
<dbReference type="EMBL" id="POTY01000002">
    <property type="protein sequence ID" value="PZG24277.1"/>
    <property type="molecule type" value="Genomic_DNA"/>
</dbReference>
<dbReference type="Gene3D" id="1.25.40.10">
    <property type="entry name" value="Tetratricopeptide repeat domain"/>
    <property type="match status" value="1"/>
</dbReference>
<dbReference type="GO" id="GO:0004016">
    <property type="term" value="F:adenylate cyclase activity"/>
    <property type="evidence" value="ECO:0007669"/>
    <property type="project" value="TreeGrafter"/>
</dbReference>
<dbReference type="InterPro" id="IPR016032">
    <property type="entry name" value="Sig_transdc_resp-reg_C-effctor"/>
</dbReference>
<protein>
    <submittedName>
        <fullName evidence="4">Helix-turn-helix transcriptional regulator</fullName>
    </submittedName>
</protein>
<dbReference type="PROSITE" id="PS50043">
    <property type="entry name" value="HTH_LUXR_2"/>
    <property type="match status" value="1"/>
</dbReference>
<dbReference type="Proteomes" id="UP000248924">
    <property type="component" value="Unassembled WGS sequence"/>
</dbReference>
<organism evidence="4 5">
    <name type="scientific">Micromonospora craterilacus</name>
    <dbReference type="NCBI Taxonomy" id="1655439"/>
    <lineage>
        <taxon>Bacteria</taxon>
        <taxon>Bacillati</taxon>
        <taxon>Actinomycetota</taxon>
        <taxon>Actinomycetes</taxon>
        <taxon>Micromonosporales</taxon>
        <taxon>Micromonosporaceae</taxon>
        <taxon>Micromonospora</taxon>
    </lineage>
</organism>
<dbReference type="InterPro" id="IPR000792">
    <property type="entry name" value="Tscrpt_reg_LuxR_C"/>
</dbReference>
<dbReference type="PROSITE" id="PS00622">
    <property type="entry name" value="HTH_LUXR_1"/>
    <property type="match status" value="1"/>
</dbReference>
<evidence type="ECO:0000256" key="1">
    <source>
        <dbReference type="ARBA" id="ARBA00022741"/>
    </source>
</evidence>
<dbReference type="PANTHER" id="PTHR16305:SF35">
    <property type="entry name" value="TRANSCRIPTIONAL ACTIVATOR DOMAIN"/>
    <property type="match status" value="1"/>
</dbReference>
<comment type="caution">
    <text evidence="4">The sequence shown here is derived from an EMBL/GenBank/DDBJ whole genome shotgun (WGS) entry which is preliminary data.</text>
</comment>
<dbReference type="GO" id="GO:0003677">
    <property type="term" value="F:DNA binding"/>
    <property type="evidence" value="ECO:0007669"/>
    <property type="project" value="InterPro"/>
</dbReference>
<dbReference type="SMART" id="SM00421">
    <property type="entry name" value="HTH_LUXR"/>
    <property type="match status" value="1"/>
</dbReference>
<evidence type="ECO:0000259" key="3">
    <source>
        <dbReference type="PROSITE" id="PS50043"/>
    </source>
</evidence>
<dbReference type="PRINTS" id="PR00038">
    <property type="entry name" value="HTHLUXR"/>
</dbReference>
<dbReference type="CDD" id="cd06170">
    <property type="entry name" value="LuxR_C_like"/>
    <property type="match status" value="1"/>
</dbReference>
<dbReference type="GO" id="GO:0006355">
    <property type="term" value="P:regulation of DNA-templated transcription"/>
    <property type="evidence" value="ECO:0007669"/>
    <property type="project" value="InterPro"/>
</dbReference>
<dbReference type="InterPro" id="IPR011990">
    <property type="entry name" value="TPR-like_helical_dom_sf"/>
</dbReference>
<dbReference type="InterPro" id="IPR036388">
    <property type="entry name" value="WH-like_DNA-bd_sf"/>
</dbReference>